<proteinExistence type="predicted"/>
<dbReference type="EMBL" id="BMAO01030497">
    <property type="protein sequence ID" value="GFQ68449.1"/>
    <property type="molecule type" value="Genomic_DNA"/>
</dbReference>
<sequence>MAAHAASAWQLHPQLPVTPTLILTDLSRETMRTQVCFTPKFQIIVIVNPFVVCVRQPSRQISLHCCACSDETQPIRVEFIAFRLEEREQ</sequence>
<organism evidence="1 2">
    <name type="scientific">Trichonephila clavata</name>
    <name type="common">Joro spider</name>
    <name type="synonym">Nephila clavata</name>
    <dbReference type="NCBI Taxonomy" id="2740835"/>
    <lineage>
        <taxon>Eukaryota</taxon>
        <taxon>Metazoa</taxon>
        <taxon>Ecdysozoa</taxon>
        <taxon>Arthropoda</taxon>
        <taxon>Chelicerata</taxon>
        <taxon>Arachnida</taxon>
        <taxon>Araneae</taxon>
        <taxon>Araneomorphae</taxon>
        <taxon>Entelegynae</taxon>
        <taxon>Araneoidea</taxon>
        <taxon>Nephilidae</taxon>
        <taxon>Trichonephila</taxon>
    </lineage>
</organism>
<name>A0A8X6KBE4_TRICU</name>
<dbReference type="AlphaFoldDB" id="A0A8X6KBE4"/>
<evidence type="ECO:0000313" key="1">
    <source>
        <dbReference type="EMBL" id="GFQ68449.1"/>
    </source>
</evidence>
<dbReference type="Proteomes" id="UP000887116">
    <property type="component" value="Unassembled WGS sequence"/>
</dbReference>
<accession>A0A8X6KBE4</accession>
<keyword evidence="2" id="KW-1185">Reference proteome</keyword>
<reference evidence="1" key="1">
    <citation type="submission" date="2020-07" db="EMBL/GenBank/DDBJ databases">
        <title>Multicomponent nature underlies the extraordinary mechanical properties of spider dragline silk.</title>
        <authorList>
            <person name="Kono N."/>
            <person name="Nakamura H."/>
            <person name="Mori M."/>
            <person name="Yoshida Y."/>
            <person name="Ohtoshi R."/>
            <person name="Malay A.D."/>
            <person name="Moran D.A.P."/>
            <person name="Tomita M."/>
            <person name="Numata K."/>
            <person name="Arakawa K."/>
        </authorList>
    </citation>
    <scope>NUCLEOTIDE SEQUENCE</scope>
</reference>
<comment type="caution">
    <text evidence="1">The sequence shown here is derived from an EMBL/GenBank/DDBJ whole genome shotgun (WGS) entry which is preliminary data.</text>
</comment>
<gene>
    <name evidence="1" type="ORF">TNCT_515061</name>
</gene>
<protein>
    <submittedName>
        <fullName evidence="1">Uncharacterized protein</fullName>
    </submittedName>
</protein>
<evidence type="ECO:0000313" key="2">
    <source>
        <dbReference type="Proteomes" id="UP000887116"/>
    </source>
</evidence>